<accession>A0A0F2MPA7</accession>
<organism evidence="3 4">
    <name type="scientific">Sporothrix schenckii 1099-18</name>
    <dbReference type="NCBI Taxonomy" id="1397361"/>
    <lineage>
        <taxon>Eukaryota</taxon>
        <taxon>Fungi</taxon>
        <taxon>Dikarya</taxon>
        <taxon>Ascomycota</taxon>
        <taxon>Pezizomycotina</taxon>
        <taxon>Sordariomycetes</taxon>
        <taxon>Sordariomycetidae</taxon>
        <taxon>Ophiostomatales</taxon>
        <taxon>Ophiostomataceae</taxon>
        <taxon>Sporothrix</taxon>
    </lineage>
</organism>
<dbReference type="AlphaFoldDB" id="A0A0F2MPA7"/>
<keyword evidence="2" id="KW-0472">Membrane</keyword>
<proteinExistence type="predicted"/>
<dbReference type="KEGG" id="ssck:SPSK_06306"/>
<evidence type="ECO:0000256" key="2">
    <source>
        <dbReference type="SAM" id="Phobius"/>
    </source>
</evidence>
<dbReference type="EMBL" id="AXCR01000001">
    <property type="protein sequence ID" value="KJR90001.1"/>
    <property type="molecule type" value="Genomic_DNA"/>
</dbReference>
<feature type="region of interest" description="Disordered" evidence="1">
    <location>
        <begin position="233"/>
        <end position="267"/>
    </location>
</feature>
<feature type="transmembrane region" description="Helical" evidence="2">
    <location>
        <begin position="138"/>
        <end position="160"/>
    </location>
</feature>
<dbReference type="Proteomes" id="UP000033710">
    <property type="component" value="Unassembled WGS sequence"/>
</dbReference>
<protein>
    <submittedName>
        <fullName evidence="3">Uncharacterized protein</fullName>
    </submittedName>
</protein>
<keyword evidence="2" id="KW-1133">Transmembrane helix</keyword>
<gene>
    <name evidence="3" type="ORF">SPSK_06306</name>
</gene>
<dbReference type="GeneID" id="27668289"/>
<dbReference type="VEuPathDB" id="FungiDB:SPSK_06306"/>
<keyword evidence="2" id="KW-0812">Transmembrane</keyword>
<dbReference type="RefSeq" id="XP_016592677.1">
    <property type="nucleotide sequence ID" value="XM_016733012.1"/>
</dbReference>
<feature type="region of interest" description="Disordered" evidence="1">
    <location>
        <begin position="416"/>
        <end position="444"/>
    </location>
</feature>
<sequence length="444" mass="48273">MTGHTPTWTSTFDYAHTYGVLNAFERFQRLADTTSFVTHVAADSVKHRGWVYDHHVAETYAAIAFAVTTAVHAVLDDLKPDWNAYPGGHIVFTERPLVRTEMYQGTTEMALLEAHAAHYYATSTATSATAHWSLRRRLGAVILLALLSKTWLGCLLWPLVSWLAEQHPLPNPPGSPSGNSRCPMPPSGTVIEVTEATQCATTAVNAAIEAARPGCTKKVTRMNLAKHKQVNKSPFRSSGYASETTSKGTVVAPTPTPTPAPVRSSGRTRATDVIFHFDVDDVRRLQLAAQVAAAAGTAALAVAAAVRNTYPGLSRKAASAAAAARDAAGRATALRKALVAEFAAVAQCRLTRLSYKPAHWAHMLELSGDPDCIKERDRGYTLEYSSSWMLMRQYQLYEDELLKLIKEGALSIVDESTAAEDEDRSRNYESEGDSVDTLGQDELL</sequence>
<name>A0A0F2MPA7_SPOSC</name>
<reference evidence="3 4" key="1">
    <citation type="journal article" date="2014" name="BMC Genomics">
        <title>Comparative genomics of the major fungal agents of human and animal Sporotrichosis: Sporothrix schenckii and Sporothrix brasiliensis.</title>
        <authorList>
            <person name="Teixeira M.M."/>
            <person name="de Almeida L.G."/>
            <person name="Kubitschek-Barreira P."/>
            <person name="Alves F.L."/>
            <person name="Kioshima E.S."/>
            <person name="Abadio A.K."/>
            <person name="Fernandes L."/>
            <person name="Derengowski L.S."/>
            <person name="Ferreira K.S."/>
            <person name="Souza R.C."/>
            <person name="Ruiz J.C."/>
            <person name="de Andrade N.C."/>
            <person name="Paes H.C."/>
            <person name="Nicola A.M."/>
            <person name="Albuquerque P."/>
            <person name="Gerber A.L."/>
            <person name="Martins V.P."/>
            <person name="Peconick L.D."/>
            <person name="Neto A.V."/>
            <person name="Chaucanez C.B."/>
            <person name="Silva P.A."/>
            <person name="Cunha O.L."/>
            <person name="de Oliveira F.F."/>
            <person name="dos Santos T.C."/>
            <person name="Barros A.L."/>
            <person name="Soares M.A."/>
            <person name="de Oliveira L.M."/>
            <person name="Marini M.M."/>
            <person name="Villalobos-Duno H."/>
            <person name="Cunha M.M."/>
            <person name="de Hoog S."/>
            <person name="da Silveira J.F."/>
            <person name="Henrissat B."/>
            <person name="Nino-Vega G.A."/>
            <person name="Cisalpino P.S."/>
            <person name="Mora-Montes H.M."/>
            <person name="Almeida S.R."/>
            <person name="Stajich J.E."/>
            <person name="Lopes-Bezerra L.M."/>
            <person name="Vasconcelos A.T."/>
            <person name="Felipe M.S."/>
        </authorList>
    </citation>
    <scope>NUCLEOTIDE SEQUENCE [LARGE SCALE GENOMIC DNA]</scope>
    <source>
        <strain evidence="3 4">1099-18</strain>
    </source>
</reference>
<evidence type="ECO:0000313" key="4">
    <source>
        <dbReference type="Proteomes" id="UP000033710"/>
    </source>
</evidence>
<reference evidence="3 4" key="2">
    <citation type="journal article" date="2015" name="Eukaryot. Cell">
        <title>Asexual propagation of a virulent clone complex in a human and feline outbreak of sporotrichosis.</title>
        <authorList>
            <person name="Teixeira Mde M."/>
            <person name="Rodrigues A.M."/>
            <person name="Tsui C.K."/>
            <person name="de Almeida L.G."/>
            <person name="Van Diepeningen A.D."/>
            <person name="van den Ende B.G."/>
            <person name="Fernandes G.F."/>
            <person name="Kano R."/>
            <person name="Hamelin R.C."/>
            <person name="Lopes-Bezerra L.M."/>
            <person name="Vasconcelos A.T."/>
            <person name="de Hoog S."/>
            <person name="de Camargo Z.P."/>
            <person name="Felipe M.S."/>
        </authorList>
    </citation>
    <scope>NUCLEOTIDE SEQUENCE [LARGE SCALE GENOMIC DNA]</scope>
    <source>
        <strain evidence="3 4">1099-18</strain>
    </source>
</reference>
<feature type="compositionally biased region" description="Polar residues" evidence="1">
    <location>
        <begin position="233"/>
        <end position="248"/>
    </location>
</feature>
<evidence type="ECO:0000256" key="1">
    <source>
        <dbReference type="SAM" id="MobiDB-lite"/>
    </source>
</evidence>
<evidence type="ECO:0000313" key="3">
    <source>
        <dbReference type="EMBL" id="KJR90001.1"/>
    </source>
</evidence>
<comment type="caution">
    <text evidence="3">The sequence shown here is derived from an EMBL/GenBank/DDBJ whole genome shotgun (WGS) entry which is preliminary data.</text>
</comment>